<comment type="caution">
    <text evidence="8">The sequence shown here is derived from an EMBL/GenBank/DDBJ whole genome shotgun (WGS) entry which is preliminary data.</text>
</comment>
<evidence type="ECO:0000313" key="9">
    <source>
        <dbReference type="Proteomes" id="UP000824139"/>
    </source>
</evidence>
<dbReference type="PROSITE" id="PS51679">
    <property type="entry name" value="SAM_MT_C5"/>
    <property type="match status" value="1"/>
</dbReference>
<dbReference type="InterPro" id="IPR001525">
    <property type="entry name" value="C5_MeTfrase"/>
</dbReference>
<organism evidence="8 9">
    <name type="scientific">Candidatus Scatenecus faecavium</name>
    <dbReference type="NCBI Taxonomy" id="2840915"/>
    <lineage>
        <taxon>Bacteria</taxon>
        <taxon>Candidatus Scatenecus</taxon>
    </lineage>
</organism>
<reference evidence="8" key="1">
    <citation type="submission" date="2020-10" db="EMBL/GenBank/DDBJ databases">
        <authorList>
            <person name="Gilroy R."/>
        </authorList>
    </citation>
    <scope>NUCLEOTIDE SEQUENCE</scope>
    <source>
        <strain evidence="8">CHK152-2994</strain>
    </source>
</reference>
<dbReference type="SUPFAM" id="SSF53335">
    <property type="entry name" value="S-adenosyl-L-methionine-dependent methyltransferases"/>
    <property type="match status" value="1"/>
</dbReference>
<keyword evidence="1 5" id="KW-0489">Methyltransferase</keyword>
<dbReference type="GO" id="GO:0009307">
    <property type="term" value="P:DNA restriction-modification system"/>
    <property type="evidence" value="ECO:0007669"/>
    <property type="project" value="UniProtKB-KW"/>
</dbReference>
<evidence type="ECO:0000256" key="4">
    <source>
        <dbReference type="ARBA" id="ARBA00022747"/>
    </source>
</evidence>
<proteinExistence type="inferred from homology"/>
<sequence>MDLNKQLTFLDLFSGIGGFRIGMERAGFRCIGYCDNDEYANRLYKAYFNTKEELFFDDIRTIKTEELPDFDILCAGFPCQSFSIAGKRQGFKDTRGTMFFEIARILKDKRPRYFILENVKGLLSHDSGKTFQTILKILTDLGYQVQWQLLNSKFFGVPQNRERVYIVGYHGKECAGKIFPITEASGQNSCKNDIKIYYDGHSQVNRIYLQDGISPCLTACHWSQGTCIAFKPQLHQMAETNKNSQGKRIYSTDGISPCITASHGNQAAFINKPQFDHYKETDIVETLKVAGDTPLVRVRNGTKKGYDNATLGDGINLAYLSSKKRRGRVGKGCSQTLDTNCNIGTIDEYRIRRLTPLECFRLQGFPDEMVKVARTIGLSDCRLYKMAGNAVTVNVVETVAKKIAEVENDRT</sequence>
<dbReference type="AlphaFoldDB" id="A0A9D1FUA5"/>
<dbReference type="PRINTS" id="PR00105">
    <property type="entry name" value="C5METTRFRASE"/>
</dbReference>
<dbReference type="CDD" id="cd00315">
    <property type="entry name" value="Cyt_C5_DNA_methylase"/>
    <property type="match status" value="1"/>
</dbReference>
<evidence type="ECO:0000313" key="8">
    <source>
        <dbReference type="EMBL" id="HIS82048.1"/>
    </source>
</evidence>
<evidence type="ECO:0000256" key="7">
    <source>
        <dbReference type="RuleBase" id="RU000417"/>
    </source>
</evidence>
<dbReference type="EMBL" id="DVJO01000010">
    <property type="protein sequence ID" value="HIS82048.1"/>
    <property type="molecule type" value="Genomic_DNA"/>
</dbReference>
<dbReference type="GO" id="GO:0032259">
    <property type="term" value="P:methylation"/>
    <property type="evidence" value="ECO:0007669"/>
    <property type="project" value="UniProtKB-KW"/>
</dbReference>
<dbReference type="InterPro" id="IPR029063">
    <property type="entry name" value="SAM-dependent_MTases_sf"/>
</dbReference>
<dbReference type="InterPro" id="IPR018117">
    <property type="entry name" value="C5_DNA_meth_AS"/>
</dbReference>
<name>A0A9D1FUA5_9BACT</name>
<dbReference type="PANTHER" id="PTHR46098">
    <property type="entry name" value="TRNA (CYTOSINE(38)-C(5))-METHYLTRANSFERASE"/>
    <property type="match status" value="1"/>
</dbReference>
<evidence type="ECO:0000256" key="6">
    <source>
        <dbReference type="RuleBase" id="RU000416"/>
    </source>
</evidence>
<dbReference type="Proteomes" id="UP000824139">
    <property type="component" value="Unassembled WGS sequence"/>
</dbReference>
<dbReference type="PANTHER" id="PTHR46098:SF1">
    <property type="entry name" value="TRNA (CYTOSINE(38)-C(5))-METHYLTRANSFERASE"/>
    <property type="match status" value="1"/>
</dbReference>
<keyword evidence="3 5" id="KW-0949">S-adenosyl-L-methionine</keyword>
<keyword evidence="4" id="KW-0680">Restriction system</keyword>
<comment type="catalytic activity">
    <reaction evidence="7">
        <text>a 2'-deoxycytidine in DNA + S-adenosyl-L-methionine = a 5-methyl-2'-deoxycytidine in DNA + S-adenosyl-L-homocysteine + H(+)</text>
        <dbReference type="Rhea" id="RHEA:13681"/>
        <dbReference type="Rhea" id="RHEA-COMP:11369"/>
        <dbReference type="Rhea" id="RHEA-COMP:11370"/>
        <dbReference type="ChEBI" id="CHEBI:15378"/>
        <dbReference type="ChEBI" id="CHEBI:57856"/>
        <dbReference type="ChEBI" id="CHEBI:59789"/>
        <dbReference type="ChEBI" id="CHEBI:85452"/>
        <dbReference type="ChEBI" id="CHEBI:85454"/>
        <dbReference type="EC" id="2.1.1.37"/>
    </reaction>
</comment>
<dbReference type="Gene3D" id="3.90.120.10">
    <property type="entry name" value="DNA Methylase, subunit A, domain 2"/>
    <property type="match status" value="2"/>
</dbReference>
<accession>A0A9D1FUA5</accession>
<dbReference type="EC" id="2.1.1.37" evidence="7"/>
<dbReference type="Gene3D" id="3.40.50.150">
    <property type="entry name" value="Vaccinia Virus protein VP39"/>
    <property type="match status" value="1"/>
</dbReference>
<dbReference type="NCBIfam" id="TIGR00675">
    <property type="entry name" value="dcm"/>
    <property type="match status" value="1"/>
</dbReference>
<feature type="active site" evidence="5">
    <location>
        <position position="79"/>
    </location>
</feature>
<gene>
    <name evidence="8" type="primary">dcm</name>
    <name evidence="8" type="ORF">IAD41_00345</name>
</gene>
<evidence type="ECO:0000256" key="5">
    <source>
        <dbReference type="PROSITE-ProRule" id="PRU01016"/>
    </source>
</evidence>
<dbReference type="PROSITE" id="PS00095">
    <property type="entry name" value="C5_MTASE_2"/>
    <property type="match status" value="1"/>
</dbReference>
<evidence type="ECO:0000256" key="3">
    <source>
        <dbReference type="ARBA" id="ARBA00022691"/>
    </source>
</evidence>
<dbReference type="GO" id="GO:0003886">
    <property type="term" value="F:DNA (cytosine-5-)-methyltransferase activity"/>
    <property type="evidence" value="ECO:0007669"/>
    <property type="project" value="UniProtKB-EC"/>
</dbReference>
<keyword evidence="2 5" id="KW-0808">Transferase</keyword>
<dbReference type="InterPro" id="IPR031303">
    <property type="entry name" value="C5_meth_CS"/>
</dbReference>
<reference evidence="8" key="2">
    <citation type="journal article" date="2021" name="PeerJ">
        <title>Extensive microbial diversity within the chicken gut microbiome revealed by metagenomics and culture.</title>
        <authorList>
            <person name="Gilroy R."/>
            <person name="Ravi A."/>
            <person name="Getino M."/>
            <person name="Pursley I."/>
            <person name="Horton D.L."/>
            <person name="Alikhan N.F."/>
            <person name="Baker D."/>
            <person name="Gharbi K."/>
            <person name="Hall N."/>
            <person name="Watson M."/>
            <person name="Adriaenssens E.M."/>
            <person name="Foster-Nyarko E."/>
            <person name="Jarju S."/>
            <person name="Secka A."/>
            <person name="Antonio M."/>
            <person name="Oren A."/>
            <person name="Chaudhuri R.R."/>
            <person name="La Ragione R."/>
            <person name="Hildebrand F."/>
            <person name="Pallen M.J."/>
        </authorList>
    </citation>
    <scope>NUCLEOTIDE SEQUENCE</scope>
    <source>
        <strain evidence="8">CHK152-2994</strain>
    </source>
</reference>
<dbReference type="Pfam" id="PF00145">
    <property type="entry name" value="DNA_methylase"/>
    <property type="match status" value="1"/>
</dbReference>
<protein>
    <recommendedName>
        <fullName evidence="7">Cytosine-specific methyltransferase</fullName>
        <ecNumber evidence="7">2.1.1.37</ecNumber>
    </recommendedName>
</protein>
<evidence type="ECO:0000256" key="1">
    <source>
        <dbReference type="ARBA" id="ARBA00022603"/>
    </source>
</evidence>
<dbReference type="PROSITE" id="PS00094">
    <property type="entry name" value="C5_MTASE_1"/>
    <property type="match status" value="1"/>
</dbReference>
<evidence type="ECO:0000256" key="2">
    <source>
        <dbReference type="ARBA" id="ARBA00022679"/>
    </source>
</evidence>
<dbReference type="InterPro" id="IPR050750">
    <property type="entry name" value="C5-MTase"/>
</dbReference>
<comment type="similarity">
    <text evidence="5 6">Belongs to the class I-like SAM-binding methyltransferase superfamily. C5-methyltransferase family.</text>
</comment>